<evidence type="ECO:0000256" key="1">
    <source>
        <dbReference type="SAM" id="MobiDB-lite"/>
    </source>
</evidence>
<reference evidence="2 3" key="1">
    <citation type="submission" date="2019-05" db="EMBL/GenBank/DDBJ databases">
        <title>Another draft genome of Portunus trituberculatus and its Hox gene families provides insights of decapod evolution.</title>
        <authorList>
            <person name="Jeong J.-H."/>
            <person name="Song I."/>
            <person name="Kim S."/>
            <person name="Choi T."/>
            <person name="Kim D."/>
            <person name="Ryu S."/>
            <person name="Kim W."/>
        </authorList>
    </citation>
    <scope>NUCLEOTIDE SEQUENCE [LARGE SCALE GENOMIC DNA]</scope>
    <source>
        <tissue evidence="2">Muscle</tissue>
    </source>
</reference>
<protein>
    <submittedName>
        <fullName evidence="2">Uncharacterized protein</fullName>
    </submittedName>
</protein>
<feature type="region of interest" description="Disordered" evidence="1">
    <location>
        <begin position="1"/>
        <end position="44"/>
    </location>
</feature>
<dbReference type="Proteomes" id="UP000324222">
    <property type="component" value="Unassembled WGS sequence"/>
</dbReference>
<dbReference type="EMBL" id="VSRR010004726">
    <property type="protein sequence ID" value="MPC40547.1"/>
    <property type="molecule type" value="Genomic_DNA"/>
</dbReference>
<gene>
    <name evidence="2" type="ORF">E2C01_034108</name>
</gene>
<name>A0A5B7F4R4_PORTR</name>
<evidence type="ECO:0000313" key="2">
    <source>
        <dbReference type="EMBL" id="MPC40547.1"/>
    </source>
</evidence>
<accession>A0A5B7F4R4</accession>
<organism evidence="2 3">
    <name type="scientific">Portunus trituberculatus</name>
    <name type="common">Swimming crab</name>
    <name type="synonym">Neptunus trituberculatus</name>
    <dbReference type="NCBI Taxonomy" id="210409"/>
    <lineage>
        <taxon>Eukaryota</taxon>
        <taxon>Metazoa</taxon>
        <taxon>Ecdysozoa</taxon>
        <taxon>Arthropoda</taxon>
        <taxon>Crustacea</taxon>
        <taxon>Multicrustacea</taxon>
        <taxon>Malacostraca</taxon>
        <taxon>Eumalacostraca</taxon>
        <taxon>Eucarida</taxon>
        <taxon>Decapoda</taxon>
        <taxon>Pleocyemata</taxon>
        <taxon>Brachyura</taxon>
        <taxon>Eubrachyura</taxon>
        <taxon>Portunoidea</taxon>
        <taxon>Portunidae</taxon>
        <taxon>Portuninae</taxon>
        <taxon>Portunus</taxon>
    </lineage>
</organism>
<sequence>MTHLVITLSPNTHSSTHPSSPHTSNYNQQKEHSRKQSVPHTSSCPIHPPSLISFHTICPSYPVHPTPPRLYYLPTPVPFVRPPYHSTPPCLASLASHTTHPIPPILHTRLAS</sequence>
<proteinExistence type="predicted"/>
<keyword evidence="3" id="KW-1185">Reference proteome</keyword>
<dbReference type="AlphaFoldDB" id="A0A5B7F4R4"/>
<feature type="compositionally biased region" description="Low complexity" evidence="1">
    <location>
        <begin position="9"/>
        <end position="25"/>
    </location>
</feature>
<comment type="caution">
    <text evidence="2">The sequence shown here is derived from an EMBL/GenBank/DDBJ whole genome shotgun (WGS) entry which is preliminary data.</text>
</comment>
<evidence type="ECO:0000313" key="3">
    <source>
        <dbReference type="Proteomes" id="UP000324222"/>
    </source>
</evidence>